<comment type="caution">
    <text evidence="2">The sequence shown here is derived from an EMBL/GenBank/DDBJ whole genome shotgun (WGS) entry which is preliminary data.</text>
</comment>
<feature type="compositionally biased region" description="Basic and acidic residues" evidence="1">
    <location>
        <begin position="18"/>
        <end position="29"/>
    </location>
</feature>
<feature type="region of interest" description="Disordered" evidence="1">
    <location>
        <begin position="572"/>
        <end position="591"/>
    </location>
</feature>
<dbReference type="AlphaFoldDB" id="A0ABD2WIK0"/>
<dbReference type="EMBL" id="JBJJXI010000102">
    <property type="protein sequence ID" value="KAL3392672.1"/>
    <property type="molecule type" value="Genomic_DNA"/>
</dbReference>
<evidence type="ECO:0000313" key="2">
    <source>
        <dbReference type="EMBL" id="KAL3392672.1"/>
    </source>
</evidence>
<keyword evidence="3" id="KW-1185">Reference proteome</keyword>
<feature type="region of interest" description="Disordered" evidence="1">
    <location>
        <begin position="331"/>
        <end position="396"/>
    </location>
</feature>
<evidence type="ECO:0000256" key="1">
    <source>
        <dbReference type="SAM" id="MobiDB-lite"/>
    </source>
</evidence>
<feature type="compositionally biased region" description="Low complexity" evidence="1">
    <location>
        <begin position="209"/>
        <end position="220"/>
    </location>
</feature>
<feature type="compositionally biased region" description="Pro residues" evidence="1">
    <location>
        <begin position="496"/>
        <end position="506"/>
    </location>
</feature>
<evidence type="ECO:0000313" key="3">
    <source>
        <dbReference type="Proteomes" id="UP001627154"/>
    </source>
</evidence>
<gene>
    <name evidence="2" type="ORF">TKK_012725</name>
</gene>
<feature type="region of interest" description="Disordered" evidence="1">
    <location>
        <begin position="209"/>
        <end position="303"/>
    </location>
</feature>
<feature type="compositionally biased region" description="Acidic residues" evidence="1">
    <location>
        <begin position="221"/>
        <end position="243"/>
    </location>
</feature>
<feature type="compositionally biased region" description="Basic residues" evidence="1">
    <location>
        <begin position="1171"/>
        <end position="1180"/>
    </location>
</feature>
<dbReference type="Proteomes" id="UP001627154">
    <property type="component" value="Unassembled WGS sequence"/>
</dbReference>
<protein>
    <submittedName>
        <fullName evidence="2">Uncharacterized protein</fullName>
    </submittedName>
</protein>
<organism evidence="2 3">
    <name type="scientific">Trichogramma kaykai</name>
    <dbReference type="NCBI Taxonomy" id="54128"/>
    <lineage>
        <taxon>Eukaryota</taxon>
        <taxon>Metazoa</taxon>
        <taxon>Ecdysozoa</taxon>
        <taxon>Arthropoda</taxon>
        <taxon>Hexapoda</taxon>
        <taxon>Insecta</taxon>
        <taxon>Pterygota</taxon>
        <taxon>Neoptera</taxon>
        <taxon>Endopterygota</taxon>
        <taxon>Hymenoptera</taxon>
        <taxon>Apocrita</taxon>
        <taxon>Proctotrupomorpha</taxon>
        <taxon>Chalcidoidea</taxon>
        <taxon>Trichogrammatidae</taxon>
        <taxon>Trichogramma</taxon>
    </lineage>
</organism>
<feature type="region of interest" description="Disordered" evidence="1">
    <location>
        <begin position="431"/>
        <end position="457"/>
    </location>
</feature>
<feature type="compositionally biased region" description="Low complexity" evidence="1">
    <location>
        <begin position="507"/>
        <end position="518"/>
    </location>
</feature>
<feature type="compositionally biased region" description="Polar residues" evidence="1">
    <location>
        <begin position="260"/>
        <end position="271"/>
    </location>
</feature>
<feature type="region of interest" description="Disordered" evidence="1">
    <location>
        <begin position="479"/>
        <end position="527"/>
    </location>
</feature>
<feature type="compositionally biased region" description="Low complexity" evidence="1">
    <location>
        <begin position="445"/>
        <end position="457"/>
    </location>
</feature>
<accession>A0ABD2WIK0</accession>
<reference evidence="2 3" key="1">
    <citation type="journal article" date="2024" name="bioRxiv">
        <title>A reference genome for Trichogramma kaykai: A tiny desert-dwelling parasitoid wasp with competing sex-ratio distorters.</title>
        <authorList>
            <person name="Culotta J."/>
            <person name="Lindsey A.R."/>
        </authorList>
    </citation>
    <scope>NUCLEOTIDE SEQUENCE [LARGE SCALE GENOMIC DNA]</scope>
    <source>
        <strain evidence="2 3">KSX58</strain>
    </source>
</reference>
<feature type="compositionally biased region" description="Acidic residues" evidence="1">
    <location>
        <begin position="276"/>
        <end position="302"/>
    </location>
</feature>
<feature type="compositionally biased region" description="Basic and acidic residues" evidence="1">
    <location>
        <begin position="479"/>
        <end position="495"/>
    </location>
</feature>
<feature type="region of interest" description="Disordered" evidence="1">
    <location>
        <begin position="1158"/>
        <end position="1193"/>
    </location>
</feature>
<sequence>MDDQGESSGKRRCCQRNAVEHRSSEDTSRNNRGQKKAVQPKRLDTNDQDAAGCQCAKQTKSSPQKTAKNKTKNDKELRLVLTDFCPVQEGSCLIVCRQQEFDCIRLPCDPKILKEKIFRGQNQCETSDDGKLVDDLKIVCDCLNHETCRMDDEQLANSFLACDVRKNYLHFKLGNVKSKLCAFSTKVSVGNREECVRFSPEFYEIECSNQSNDELSASSSEDNDDADADCDVDDEEEDDEEEDPTTKGCCGNGNAGDPSLSGSSSFCNDDTSLTDKEEEDEEDEEEEEEEQDDDGDEEEDQVASDNELCALCGNCPCGCCCSDQRHAPKAAEKQQKQQKTSPCACACPSNERGSPSKGRTKNKRKPEKSPKKSTGCSEKAKCHNKTESPKSKKCSREVIAAKDDEDAVNEKCRWIDEKLSQLRKDVIDNCNKQFSPNASLDRESSSSPSCPSDESSSNALICFPEESCEDIINICYDSCDDKKENRPTVTKKDRSGPPPAPAPASVPAPSSGSAKKPSTGCSESCFLPEPKARQGTKRSVLMPYDPNQWLAYKIGTLECELEKFKSDNNKNKIKRAKKSAPTTRDADLDCNSSQAEEAGAAVAKNNTSAPADKCKKQNKKKDAAICTEKKVSGCSRCSRRSCVSRDVETCTDDKIANPCDQGKSNDDDRKECPRDKAVVEDGCGMNIYVNEISFCNCRNNKDDICNSTHEAAVNTDCSSEDKFKNISTNTDCPKFCDNSTQATCVAKISRNDQDSECICIECKIEQCRGKTKRVDDGDDDDDIDGCETSSTFRRQRCETKSSLSKNDTPKSRGSSRRTTRTIEDCCSEATPRKTLPRKTCTTQKPFDDAIMINCVDDEEEEATPEKDFTCLQMKDKINEIVCLNQKICREIDLMRETKINTSNKCHTEREKQPQQQCQPPPCSVEIQVNASLTSLRTYSQHSIRLEKPSRACGPETPKVLETCRLKKIIHTQTSMIFNGDCCNGVCRRRPRDIPFCMSPEDSEIIDVCNASVASSVACCSVREQQMAGGDASIHDLCPISEEEDEELGHLRSTCLDDRPSAAQPPRKCNKRSNFLNFLSDHLTRDAFDRCRKLIGTVLGRIFDSTSPKRPRGRRHSCRCRGHHRRDYVQIVDDSVSSSLLVLDDDCCHRRRRRRRNCVDRLDGGGSDSGRQRQRHARRGQKWTETAGGRSLHRAVRPVKMRTMTRRSVAATSDEHSRHDIYEASLGSLPPVTNRWKYF</sequence>
<feature type="region of interest" description="Disordered" evidence="1">
    <location>
        <begin position="797"/>
        <end position="821"/>
    </location>
</feature>
<name>A0ABD2WIK0_9HYME</name>
<proteinExistence type="predicted"/>
<feature type="compositionally biased region" description="Basic and acidic residues" evidence="1">
    <location>
        <begin position="378"/>
        <end position="396"/>
    </location>
</feature>
<feature type="region of interest" description="Disordered" evidence="1">
    <location>
        <begin position="1"/>
        <end position="58"/>
    </location>
</feature>